<evidence type="ECO:0008006" key="3">
    <source>
        <dbReference type="Google" id="ProtNLM"/>
    </source>
</evidence>
<evidence type="ECO:0000313" key="2">
    <source>
        <dbReference type="Proteomes" id="UP000005753"/>
    </source>
</evidence>
<keyword evidence="2" id="KW-1185">Reference proteome</keyword>
<evidence type="ECO:0000313" key="1">
    <source>
        <dbReference type="EMBL" id="EIM58023.1"/>
    </source>
</evidence>
<reference evidence="1 2" key="1">
    <citation type="submission" date="2010-08" db="EMBL/GenBank/DDBJ databases">
        <authorList>
            <consortium name="US DOE Joint Genome Institute (JGI-PGF)"/>
            <person name="Lucas S."/>
            <person name="Copeland A."/>
            <person name="Lapidus A."/>
            <person name="Cheng J.-F."/>
            <person name="Bruce D."/>
            <person name="Goodwin L."/>
            <person name="Pitluck S."/>
            <person name="Land M.L."/>
            <person name="Hauser L."/>
            <person name="Chang Y.-J."/>
            <person name="Anderson I.J."/>
            <person name="Johnson E."/>
            <person name="Mulhopadhyay B."/>
            <person name="Kyrpides N."/>
            <person name="Woyke T.J."/>
        </authorList>
    </citation>
    <scope>NUCLEOTIDE SEQUENCE [LARGE SCALE GENOMIC DNA]</scope>
    <source>
        <strain evidence="1 2">6</strain>
    </source>
</reference>
<dbReference type="EMBL" id="CM001487">
    <property type="protein sequence ID" value="EIM58023.1"/>
    <property type="molecule type" value="Genomic_DNA"/>
</dbReference>
<dbReference type="STRING" id="633697.EubceDRAFT1_2273"/>
<dbReference type="Proteomes" id="UP000005753">
    <property type="component" value="Chromosome"/>
</dbReference>
<dbReference type="HOGENOM" id="CLU_914462_0_0_9"/>
<accession>I5AW50</accession>
<dbReference type="eggNOG" id="ENOG503349Y">
    <property type="taxonomic scope" value="Bacteria"/>
</dbReference>
<name>I5AW50_EUBC6</name>
<proteinExistence type="predicted"/>
<protein>
    <recommendedName>
        <fullName evidence="3">Glycosyltransferase</fullName>
    </recommendedName>
</protein>
<sequence>MDRFVFITNYSSNFEILYTGFKRDDRGFVCLPNPWDEIARKEDNKVEFYRRLLLYAIPDSGEHFHFIVYGRLLEWISVSLPRVLKDTYKHATVVCYFGDLINKHDMDFEVVKKECDYICTFDKGDAKKYDIAFCQEPYSGFDMSYVESVYDICFIGRAKDRLNKIINLFEYFEKNKLKCDFYIFDVPPDELLYPEKICYNTYLDYKDVIRHIKSSKCVLEVMQGEAVSPSTRFAEALIYNKSLLTDCNSKEIKSVPNVFYFDEIEKIEIDELLREYNYTNNYWIDYFSIEKMIDRIIEIEKNKG</sequence>
<dbReference type="OrthoDB" id="1911268at2"/>
<reference evidence="1 2" key="2">
    <citation type="submission" date="2012-02" db="EMBL/GenBank/DDBJ databases">
        <title>Improved High-Quality Draft sequence of Eubacterium cellulosolvens 6.</title>
        <authorList>
            <consortium name="US DOE Joint Genome Institute"/>
            <person name="Lucas S."/>
            <person name="Han J."/>
            <person name="Lapidus A."/>
            <person name="Cheng J.-F."/>
            <person name="Goodwin L."/>
            <person name="Pitluck S."/>
            <person name="Peters L."/>
            <person name="Mikhailova N."/>
            <person name="Gu W."/>
            <person name="Detter J.C."/>
            <person name="Han C."/>
            <person name="Tapia R."/>
            <person name="Land M."/>
            <person name="Hauser L."/>
            <person name="Kyrpides N."/>
            <person name="Ivanova N."/>
            <person name="Pagani I."/>
            <person name="Johnson E."/>
            <person name="Mukhopadhyay B."/>
            <person name="Anderson I."/>
            <person name="Woyke T."/>
        </authorList>
    </citation>
    <scope>NUCLEOTIDE SEQUENCE [LARGE SCALE GENOMIC DNA]</scope>
    <source>
        <strain evidence="1 2">6</strain>
    </source>
</reference>
<organism evidence="1 2">
    <name type="scientific">Eubacterium cellulosolvens (strain ATCC 43171 / JCM 9499 / 6)</name>
    <name type="common">Cillobacterium cellulosolvens</name>
    <dbReference type="NCBI Taxonomy" id="633697"/>
    <lineage>
        <taxon>Bacteria</taxon>
        <taxon>Bacillati</taxon>
        <taxon>Bacillota</taxon>
        <taxon>Clostridia</taxon>
        <taxon>Eubacteriales</taxon>
        <taxon>Eubacteriaceae</taxon>
        <taxon>Eubacterium</taxon>
    </lineage>
</organism>
<gene>
    <name evidence="1" type="ORF">EubceDRAFT1_2273</name>
</gene>
<dbReference type="AlphaFoldDB" id="I5AW50"/>